<comment type="caution">
    <text evidence="12">The sequence shown here is derived from an EMBL/GenBank/DDBJ whole genome shotgun (WGS) entry which is preliminary data.</text>
</comment>
<comment type="function">
    <text evidence="8">Murein-degrading enzyme that degrades murein glycan strands and insoluble, high-molecular weight murein sacculi, with the concomitant formation of a 1,6-anhydromuramoyl product. Lytic transglycosylases (LTs) play an integral role in the metabolism of the peptidoglycan (PG) sacculus. Their lytic action creates space within the PG sacculus to allow for its expansion as well as for the insertion of various structures such as secretion systems and flagella.</text>
</comment>
<sequence>MEPARKSYRVQPVFTHPDDSALTENRDLLRILPAYNAAMAYTLPLACLLAVLTLAGCSQPSTLQEIRNEGVLHVITRVAPSIYYEGHEGPTGYDYELAKLFAEELGVELRLRIADDNTEVLSVLSRNFAHIGLAGLSDQPLFENQYKTLPTGITAQSILVYNRGAERPESLSDLTGKTLHLVSDSNHEYRLPTLTDQVPGISWQMHPGLDAAGILARVESGEFSYAVISSNELELSHVFYPQVKEAFALGASKELAWLLPAAQDDSLLSAASAFIKKMHENGTIAQLAERFYGHLDHLNYVGARTFMHHVDNRLPDYKTLFQEYASTFNMDWRLLAAIGYQESHWRPNAVSPTGVRGLMMLTRNTADYIGINNRLDAEESIQGGAKYFQMVHQKIPERIDEPDRTWFALASYNVGYGHLEDARRLTEGAGKDPDRWMDVKEFLPLLAQKEWYKKTRFGYARGHEPVLYVQNIRRYYDVLARVLDPVEDITAEGSLADKANPGPDEDSAEGASEKGAGMRASLPPELGIIPPTL</sequence>
<evidence type="ECO:0000256" key="9">
    <source>
        <dbReference type="SAM" id="MobiDB-lite"/>
    </source>
</evidence>
<dbReference type="GO" id="GO:0071555">
    <property type="term" value="P:cell wall organization"/>
    <property type="evidence" value="ECO:0007669"/>
    <property type="project" value="UniProtKB-KW"/>
</dbReference>
<keyword evidence="5 8" id="KW-0998">Cell outer membrane</keyword>
<comment type="similarity">
    <text evidence="8">In the C-terminal section; belongs to the transglycosylase Slt family.</text>
</comment>
<dbReference type="EMBL" id="JABEVQ010000006">
    <property type="protein sequence ID" value="NWN92138.1"/>
    <property type="molecule type" value="Genomic_DNA"/>
</dbReference>
<dbReference type="EC" id="4.2.2.n1" evidence="8"/>
<dbReference type="Gene3D" id="3.40.190.10">
    <property type="entry name" value="Periplasmic binding protein-like II"/>
    <property type="match status" value="2"/>
</dbReference>
<gene>
    <name evidence="8 12" type="primary">mltF</name>
    <name evidence="12" type="ORF">HLV39_11605</name>
</gene>
<comment type="caution">
    <text evidence="8">Lacks conserved residue(s) required for the propagation of feature annotation.</text>
</comment>
<dbReference type="Pfam" id="PF01464">
    <property type="entry name" value="SLT"/>
    <property type="match status" value="1"/>
</dbReference>
<evidence type="ECO:0000256" key="8">
    <source>
        <dbReference type="HAMAP-Rule" id="MF_02016"/>
    </source>
</evidence>
<reference evidence="12 13" key="1">
    <citation type="submission" date="2020-03" db="EMBL/GenBank/DDBJ databases">
        <title>Metagenomic, metatranscriptomic, and metabolomic analyses revealed the key microbes and metabolic features during the fermentation of ganjang, Korean traditional soy sauce.</title>
        <authorList>
            <person name="Chun B.H."/>
            <person name="Jeon C.O."/>
        </authorList>
    </citation>
    <scope>NUCLEOTIDE SEQUENCE [LARGE SCALE GENOMIC DNA]</scope>
    <source>
        <strain evidence="12 13">KG14</strain>
    </source>
</reference>
<evidence type="ECO:0000256" key="10">
    <source>
        <dbReference type="SAM" id="Phobius"/>
    </source>
</evidence>
<proteinExistence type="inferred from homology"/>
<comment type="similarity">
    <text evidence="1">Belongs to the transglycosylase Slt family.</text>
</comment>
<dbReference type="GO" id="GO:0016998">
    <property type="term" value="P:cell wall macromolecule catabolic process"/>
    <property type="evidence" value="ECO:0007669"/>
    <property type="project" value="UniProtKB-UniRule"/>
</dbReference>
<dbReference type="InterPro" id="IPR008258">
    <property type="entry name" value="Transglycosylase_SLT_dom_1"/>
</dbReference>
<feature type="transmembrane region" description="Helical" evidence="10">
    <location>
        <begin position="34"/>
        <end position="55"/>
    </location>
</feature>
<dbReference type="SUPFAM" id="SSF53955">
    <property type="entry name" value="Lysozyme-like"/>
    <property type="match status" value="1"/>
</dbReference>
<dbReference type="Pfam" id="PF00497">
    <property type="entry name" value="SBP_bac_3"/>
    <property type="match status" value="1"/>
</dbReference>
<keyword evidence="10" id="KW-1133">Transmembrane helix</keyword>
<evidence type="ECO:0000256" key="2">
    <source>
        <dbReference type="ARBA" id="ARBA00010333"/>
    </source>
</evidence>
<dbReference type="Gene3D" id="1.10.530.10">
    <property type="match status" value="1"/>
</dbReference>
<keyword evidence="4 8" id="KW-0472">Membrane</keyword>
<protein>
    <recommendedName>
        <fullName evidence="8">Membrane-bound lytic murein transglycosylase F</fullName>
        <ecNumber evidence="8">4.2.2.n1</ecNumber>
    </recommendedName>
    <alternativeName>
        <fullName evidence="8">Murein lyase F</fullName>
    </alternativeName>
</protein>
<evidence type="ECO:0000313" key="13">
    <source>
        <dbReference type="Proteomes" id="UP000536442"/>
    </source>
</evidence>
<dbReference type="CDD" id="cd13403">
    <property type="entry name" value="MLTF-like"/>
    <property type="match status" value="1"/>
</dbReference>
<keyword evidence="3 8" id="KW-0732">Signal</keyword>
<keyword evidence="10" id="KW-0812">Transmembrane</keyword>
<keyword evidence="6 8" id="KW-0456">Lyase</keyword>
<evidence type="ECO:0000256" key="1">
    <source>
        <dbReference type="ARBA" id="ARBA00007734"/>
    </source>
</evidence>
<organism evidence="12 13">
    <name type="scientific">Marinobacter adhaerens</name>
    <dbReference type="NCBI Taxonomy" id="1033846"/>
    <lineage>
        <taxon>Bacteria</taxon>
        <taxon>Pseudomonadati</taxon>
        <taxon>Pseudomonadota</taxon>
        <taxon>Gammaproteobacteria</taxon>
        <taxon>Pseudomonadales</taxon>
        <taxon>Marinobacteraceae</taxon>
        <taxon>Marinobacter</taxon>
    </lineage>
</organism>
<dbReference type="SMART" id="SM00062">
    <property type="entry name" value="PBPb"/>
    <property type="match status" value="1"/>
</dbReference>
<dbReference type="PANTHER" id="PTHR35936:SF32">
    <property type="entry name" value="MEMBRANE-BOUND LYTIC MUREIN TRANSGLYCOSYLASE F"/>
    <property type="match status" value="1"/>
</dbReference>
<dbReference type="InterPro" id="IPR023346">
    <property type="entry name" value="Lysozyme-like_dom_sf"/>
</dbReference>
<dbReference type="InterPro" id="IPR023703">
    <property type="entry name" value="MltF"/>
</dbReference>
<dbReference type="GO" id="GO:0008933">
    <property type="term" value="F:peptidoglycan lytic transglycosylase activity"/>
    <property type="evidence" value="ECO:0007669"/>
    <property type="project" value="UniProtKB-UniRule"/>
</dbReference>
<dbReference type="SUPFAM" id="SSF53850">
    <property type="entry name" value="Periplasmic binding protein-like II"/>
    <property type="match status" value="1"/>
</dbReference>
<evidence type="ECO:0000256" key="6">
    <source>
        <dbReference type="ARBA" id="ARBA00023239"/>
    </source>
</evidence>
<keyword evidence="13" id="KW-1185">Reference proteome</keyword>
<dbReference type="PANTHER" id="PTHR35936">
    <property type="entry name" value="MEMBRANE-BOUND LYTIC MUREIN TRANSGLYCOSYLASE F"/>
    <property type="match status" value="1"/>
</dbReference>
<dbReference type="InterPro" id="IPR001638">
    <property type="entry name" value="Solute-binding_3/MltF_N"/>
</dbReference>
<evidence type="ECO:0000256" key="3">
    <source>
        <dbReference type="ARBA" id="ARBA00022729"/>
    </source>
</evidence>
<comment type="subcellular location">
    <subcellularLocation>
        <location evidence="8">Cell outer membrane</location>
        <topology evidence="8">Peripheral membrane protein</topology>
    </subcellularLocation>
    <text evidence="8">Attached to the inner leaflet of the outer membrane.</text>
</comment>
<feature type="region of interest" description="LT domain" evidence="8">
    <location>
        <begin position="296"/>
        <end position="533"/>
    </location>
</feature>
<dbReference type="HAMAP" id="MF_02016">
    <property type="entry name" value="MltF"/>
    <property type="match status" value="1"/>
</dbReference>
<name>A0A851I1Z7_9GAMM</name>
<evidence type="ECO:0000256" key="5">
    <source>
        <dbReference type="ARBA" id="ARBA00023237"/>
    </source>
</evidence>
<evidence type="ECO:0000256" key="4">
    <source>
        <dbReference type="ARBA" id="ARBA00023136"/>
    </source>
</evidence>
<comment type="similarity">
    <text evidence="2">Belongs to the bacterial solute-binding protein 3 family.</text>
</comment>
<feature type="active site" evidence="8">
    <location>
        <position position="342"/>
    </location>
</feature>
<comment type="catalytic activity">
    <reaction evidence="8">
        <text>Exolytic cleavage of the (1-&gt;4)-beta-glycosidic linkage between N-acetylmuramic acid (MurNAc) and N-acetylglucosamine (GlcNAc) residues in peptidoglycan, from either the reducing or the non-reducing ends of the peptidoglycan chains, with concomitant formation of a 1,6-anhydrobond in the MurNAc residue.</text>
        <dbReference type="EC" id="4.2.2.n1"/>
    </reaction>
</comment>
<dbReference type="CDD" id="cd01009">
    <property type="entry name" value="PBP2_YfhD_N"/>
    <property type="match status" value="1"/>
</dbReference>
<dbReference type="GO" id="GO:0009279">
    <property type="term" value="C:cell outer membrane"/>
    <property type="evidence" value="ECO:0007669"/>
    <property type="project" value="UniProtKB-SubCell"/>
</dbReference>
<dbReference type="Proteomes" id="UP000536442">
    <property type="component" value="Unassembled WGS sequence"/>
</dbReference>
<evidence type="ECO:0000313" key="12">
    <source>
        <dbReference type="EMBL" id="NWN92138.1"/>
    </source>
</evidence>
<comment type="similarity">
    <text evidence="8">In the N-terminal section; belongs to the bacterial solute-binding protein 3 family.</text>
</comment>
<feature type="region of interest" description="Disordered" evidence="9">
    <location>
        <begin position="493"/>
        <end position="533"/>
    </location>
</feature>
<feature type="domain" description="Solute-binding protein family 3/N-terminal" evidence="11">
    <location>
        <begin position="71"/>
        <end position="295"/>
    </location>
</feature>
<dbReference type="AlphaFoldDB" id="A0A851I1Z7"/>
<dbReference type="NCBIfam" id="NF008112">
    <property type="entry name" value="PRK10859.1"/>
    <property type="match status" value="1"/>
</dbReference>
<comment type="domain">
    <text evidence="8">The N-terminal domain does not have lytic activity and probably modulates enzymatic activity. The C-terminal domain is the catalytic active domain.</text>
</comment>
<dbReference type="InterPro" id="IPR000189">
    <property type="entry name" value="Transglyc_AS"/>
</dbReference>
<dbReference type="PROSITE" id="PS00922">
    <property type="entry name" value="TRANSGLYCOSYLASE"/>
    <property type="match status" value="1"/>
</dbReference>
<dbReference type="GO" id="GO:0009253">
    <property type="term" value="P:peptidoglycan catabolic process"/>
    <property type="evidence" value="ECO:0007669"/>
    <property type="project" value="TreeGrafter"/>
</dbReference>
<evidence type="ECO:0000259" key="11">
    <source>
        <dbReference type="SMART" id="SM00062"/>
    </source>
</evidence>
<accession>A0A851I1Z7</accession>
<keyword evidence="7 8" id="KW-0961">Cell wall biogenesis/degradation</keyword>
<evidence type="ECO:0000256" key="7">
    <source>
        <dbReference type="ARBA" id="ARBA00023316"/>
    </source>
</evidence>